<feature type="transmembrane region" description="Helical" evidence="7">
    <location>
        <begin position="278"/>
        <end position="298"/>
    </location>
</feature>
<dbReference type="PANTHER" id="PTHR12246">
    <property type="entry name" value="PALMITOYLTRANSFERASE ZDHHC16"/>
    <property type="match status" value="1"/>
</dbReference>
<keyword evidence="6 7" id="KW-0012">Acyltransferase</keyword>
<keyword evidence="2 7" id="KW-0808">Transferase</keyword>
<evidence type="ECO:0000313" key="10">
    <source>
        <dbReference type="Proteomes" id="UP000076420"/>
    </source>
</evidence>
<dbReference type="Proteomes" id="UP001165740">
    <property type="component" value="Chromosome 1"/>
</dbReference>
<dbReference type="OMA" id="APFEDEW"/>
<evidence type="ECO:0000256" key="2">
    <source>
        <dbReference type="ARBA" id="ARBA00022679"/>
    </source>
</evidence>
<comment type="similarity">
    <text evidence="7">Belongs to the DHHC palmitoyltransferase family.</text>
</comment>
<evidence type="ECO:0000256" key="5">
    <source>
        <dbReference type="ARBA" id="ARBA00023136"/>
    </source>
</evidence>
<keyword evidence="11" id="KW-1185">Reference proteome</keyword>
<sequence>MALVHWKILEFPKRLHIMVKDYFKTLRIIYLSLCYNHFTTCSTVLDTACEPMFWIVDHTTRFMGPIMVTLVVLLTTMVVMVFYICIFPHIYYQKDILWSGFHLFFSHWLLMNIVFNYVMAAFTNPGHPSQNVSQVVSICRKCVAPKPPRTHHCTICASCVLKMDHHCPWLNNCVGFYNHRYFFQFVFYMWFGTVYTSLAGYDVFKQHFFGNKELVVPAFFFPVNMAYHLLTDKRSDKQKIYSNMSAPMMFDSHKLANEGLEDDDIKATLEDQLIHNAIILQFLLCAGVAVALGLLGIWHARLISRGETSIEQHINKRERIRMRKKNLVYRNPYNFGFIKNWKMFLGLGKGRTFFRHILFPSCHDPLGDGIMWETVTFKLDRSPTVLDLL</sequence>
<comment type="subcellular location">
    <subcellularLocation>
        <location evidence="1">Membrane</location>
        <topology evidence="1">Multi-pass membrane protein</topology>
    </subcellularLocation>
</comment>
<evidence type="ECO:0000313" key="14">
    <source>
        <dbReference type="RefSeq" id="XP_055879539.1"/>
    </source>
</evidence>
<dbReference type="EnsemblMetazoa" id="BGLB008363-RC">
    <property type="protein sequence ID" value="BGLB008363-PC"/>
    <property type="gene ID" value="BGLB008363"/>
</dbReference>
<dbReference type="PROSITE" id="PS50216">
    <property type="entry name" value="DHHC"/>
    <property type="match status" value="1"/>
</dbReference>
<dbReference type="KEGG" id="bgt:106069101"/>
<evidence type="ECO:0000313" key="13">
    <source>
        <dbReference type="RefSeq" id="XP_013084143.1"/>
    </source>
</evidence>
<dbReference type="Proteomes" id="UP000076420">
    <property type="component" value="Unassembled WGS sequence"/>
</dbReference>
<dbReference type="InterPro" id="IPR039859">
    <property type="entry name" value="PFA4/ZDH16/20/ERF2-like"/>
</dbReference>
<keyword evidence="5 7" id="KW-0472">Membrane</keyword>
<dbReference type="RefSeq" id="XP_013084142.1">
    <property type="nucleotide sequence ID" value="XM_013228688.2"/>
</dbReference>
<name>A0A2C9JUS7_BIOGL</name>
<reference evidence="9" key="1">
    <citation type="submission" date="2020-05" db="UniProtKB">
        <authorList>
            <consortium name="EnsemblMetazoa"/>
        </authorList>
    </citation>
    <scope>IDENTIFICATION</scope>
    <source>
        <strain evidence="9">BB02</strain>
    </source>
</reference>
<protein>
    <recommendedName>
        <fullName evidence="7">Palmitoyltransferase</fullName>
        <ecNumber evidence="7">2.3.1.225</ecNumber>
    </recommendedName>
</protein>
<dbReference type="GO" id="GO:0016020">
    <property type="term" value="C:membrane"/>
    <property type="evidence" value="ECO:0007669"/>
    <property type="project" value="UniProtKB-SubCell"/>
</dbReference>
<evidence type="ECO:0000256" key="1">
    <source>
        <dbReference type="ARBA" id="ARBA00004141"/>
    </source>
</evidence>
<evidence type="ECO:0000256" key="3">
    <source>
        <dbReference type="ARBA" id="ARBA00022692"/>
    </source>
</evidence>
<comment type="domain">
    <text evidence="7">The DHHC domain is required for palmitoyltransferase activity.</text>
</comment>
<proteinExistence type="inferred from homology"/>
<evidence type="ECO:0000313" key="9">
    <source>
        <dbReference type="EnsemblMetazoa" id="BGLB008363-PB"/>
    </source>
</evidence>
<dbReference type="RefSeq" id="XP_013084143.1">
    <property type="nucleotide sequence ID" value="XM_013228689.2"/>
</dbReference>
<dbReference type="EnsemblMetazoa" id="BGLB008363-RB">
    <property type="protein sequence ID" value="BGLB008363-PB"/>
    <property type="gene ID" value="BGLB008363"/>
</dbReference>
<dbReference type="GO" id="GO:0019706">
    <property type="term" value="F:protein-cysteine S-palmitoyltransferase activity"/>
    <property type="evidence" value="ECO:0007669"/>
    <property type="project" value="UniProtKB-EC"/>
</dbReference>
<gene>
    <name evidence="9" type="primary">106069101</name>
    <name evidence="12 13 14" type="synonym">LOC106069101</name>
</gene>
<feature type="domain" description="Palmitoyltransferase DHHC" evidence="8">
    <location>
        <begin position="137"/>
        <end position="313"/>
    </location>
</feature>
<feature type="transmembrane region" description="Helical" evidence="7">
    <location>
        <begin position="181"/>
        <end position="201"/>
    </location>
</feature>
<keyword evidence="3 7" id="KW-0812">Transmembrane</keyword>
<dbReference type="InterPro" id="IPR001594">
    <property type="entry name" value="Palmitoyltrfase_DHHC"/>
</dbReference>
<evidence type="ECO:0000256" key="4">
    <source>
        <dbReference type="ARBA" id="ARBA00022989"/>
    </source>
</evidence>
<evidence type="ECO:0000256" key="6">
    <source>
        <dbReference type="ARBA" id="ARBA00023315"/>
    </source>
</evidence>
<evidence type="ECO:0000259" key="8">
    <source>
        <dbReference type="Pfam" id="PF01529"/>
    </source>
</evidence>
<evidence type="ECO:0000256" key="7">
    <source>
        <dbReference type="RuleBase" id="RU079119"/>
    </source>
</evidence>
<dbReference type="OrthoDB" id="331948at2759"/>
<dbReference type="EnsemblMetazoa" id="BGLB008363-RD">
    <property type="protein sequence ID" value="BGLB008363-PD"/>
    <property type="gene ID" value="BGLB008363"/>
</dbReference>
<feature type="transmembrane region" description="Helical" evidence="7">
    <location>
        <begin position="213"/>
        <end position="230"/>
    </location>
</feature>
<evidence type="ECO:0000313" key="12">
    <source>
        <dbReference type="RefSeq" id="XP_013084142.1"/>
    </source>
</evidence>
<accession>A0A2C9JUS7</accession>
<evidence type="ECO:0000313" key="11">
    <source>
        <dbReference type="Proteomes" id="UP001165740"/>
    </source>
</evidence>
<dbReference type="Pfam" id="PF01529">
    <property type="entry name" value="DHHC"/>
    <property type="match status" value="1"/>
</dbReference>
<feature type="transmembrane region" description="Helical" evidence="7">
    <location>
        <begin position="96"/>
        <end position="119"/>
    </location>
</feature>
<feature type="transmembrane region" description="Helical" evidence="7">
    <location>
        <begin position="62"/>
        <end position="84"/>
    </location>
</feature>
<dbReference type="AlphaFoldDB" id="A0A2C9JUS7"/>
<comment type="catalytic activity">
    <reaction evidence="7">
        <text>L-cysteinyl-[protein] + hexadecanoyl-CoA = S-hexadecanoyl-L-cysteinyl-[protein] + CoA</text>
        <dbReference type="Rhea" id="RHEA:36683"/>
        <dbReference type="Rhea" id="RHEA-COMP:10131"/>
        <dbReference type="Rhea" id="RHEA-COMP:11032"/>
        <dbReference type="ChEBI" id="CHEBI:29950"/>
        <dbReference type="ChEBI" id="CHEBI:57287"/>
        <dbReference type="ChEBI" id="CHEBI:57379"/>
        <dbReference type="ChEBI" id="CHEBI:74151"/>
        <dbReference type="EC" id="2.3.1.225"/>
    </reaction>
</comment>
<reference evidence="12 13" key="2">
    <citation type="submission" date="2023-09" db="UniProtKB">
        <authorList>
            <consortium name="RefSeq"/>
        </authorList>
    </citation>
    <scope>IDENTIFICATION</scope>
</reference>
<dbReference type="VEuPathDB" id="VectorBase:BGLB008363"/>
<organism evidence="9 10">
    <name type="scientific">Biomphalaria glabrata</name>
    <name type="common">Bloodfluke planorb</name>
    <name type="synonym">Freshwater snail</name>
    <dbReference type="NCBI Taxonomy" id="6526"/>
    <lineage>
        <taxon>Eukaryota</taxon>
        <taxon>Metazoa</taxon>
        <taxon>Spiralia</taxon>
        <taxon>Lophotrochozoa</taxon>
        <taxon>Mollusca</taxon>
        <taxon>Gastropoda</taxon>
        <taxon>Heterobranchia</taxon>
        <taxon>Euthyneura</taxon>
        <taxon>Panpulmonata</taxon>
        <taxon>Hygrophila</taxon>
        <taxon>Lymnaeoidea</taxon>
        <taxon>Planorbidae</taxon>
        <taxon>Biomphalaria</taxon>
    </lineage>
</organism>
<dbReference type="EC" id="2.3.1.225" evidence="7"/>
<dbReference type="RefSeq" id="XP_055879539.1">
    <property type="nucleotide sequence ID" value="XM_056023564.1"/>
</dbReference>
<dbReference type="VEuPathDB" id="VectorBase:BGLAX_030259"/>
<keyword evidence="4 7" id="KW-1133">Transmembrane helix</keyword>
<dbReference type="STRING" id="6526.A0A2C9JUS7"/>
<dbReference type="GeneID" id="106069101"/>